<dbReference type="AlphaFoldDB" id="A0A4D6M8R7"/>
<evidence type="ECO:0000313" key="1">
    <source>
        <dbReference type="EMBL" id="QCD97779.1"/>
    </source>
</evidence>
<name>A0A4D6M8R7_VIGUN</name>
<keyword evidence="2" id="KW-1185">Reference proteome</keyword>
<organism evidence="1 2">
    <name type="scientific">Vigna unguiculata</name>
    <name type="common">Cowpea</name>
    <dbReference type="NCBI Taxonomy" id="3917"/>
    <lineage>
        <taxon>Eukaryota</taxon>
        <taxon>Viridiplantae</taxon>
        <taxon>Streptophyta</taxon>
        <taxon>Embryophyta</taxon>
        <taxon>Tracheophyta</taxon>
        <taxon>Spermatophyta</taxon>
        <taxon>Magnoliopsida</taxon>
        <taxon>eudicotyledons</taxon>
        <taxon>Gunneridae</taxon>
        <taxon>Pentapetalae</taxon>
        <taxon>rosids</taxon>
        <taxon>fabids</taxon>
        <taxon>Fabales</taxon>
        <taxon>Fabaceae</taxon>
        <taxon>Papilionoideae</taxon>
        <taxon>50 kb inversion clade</taxon>
        <taxon>NPAAA clade</taxon>
        <taxon>indigoferoid/millettioid clade</taxon>
        <taxon>Phaseoleae</taxon>
        <taxon>Vigna</taxon>
    </lineage>
</organism>
<reference evidence="1 2" key="1">
    <citation type="submission" date="2019-04" db="EMBL/GenBank/DDBJ databases">
        <title>An improved genome assembly and genetic linkage map for asparagus bean, Vigna unguiculata ssp. sesquipedialis.</title>
        <authorList>
            <person name="Xia Q."/>
            <person name="Zhang R."/>
            <person name="Dong Y."/>
        </authorList>
    </citation>
    <scope>NUCLEOTIDE SEQUENCE [LARGE SCALE GENOMIC DNA]</scope>
    <source>
        <tissue evidence="1">Leaf</tissue>
    </source>
</reference>
<dbReference type="EMBL" id="CP039350">
    <property type="protein sequence ID" value="QCD97779.1"/>
    <property type="molecule type" value="Genomic_DNA"/>
</dbReference>
<dbReference type="Proteomes" id="UP000501690">
    <property type="component" value="Linkage Group LG6"/>
</dbReference>
<gene>
    <name evidence="1" type="ORF">DEO72_LG6g2492</name>
</gene>
<protein>
    <submittedName>
        <fullName evidence="1">Uncharacterized protein</fullName>
    </submittedName>
</protein>
<sequence>MVLIMWAATFSNGGVDEKDVIIMTQMRQINDLEKDVHFNFTFHFNINIQTTAIPNLYFGSLFMGLHFTTVVDNNIEPIITYCPKVN</sequence>
<proteinExistence type="predicted"/>
<evidence type="ECO:0000313" key="2">
    <source>
        <dbReference type="Proteomes" id="UP000501690"/>
    </source>
</evidence>
<accession>A0A4D6M8R7</accession>